<evidence type="ECO:0000256" key="3">
    <source>
        <dbReference type="ARBA" id="ARBA00023163"/>
    </source>
</evidence>
<dbReference type="InterPro" id="IPR000485">
    <property type="entry name" value="AsnC-type_HTH_dom"/>
</dbReference>
<dbReference type="SUPFAM" id="SSF46785">
    <property type="entry name" value="Winged helix' DNA-binding domain"/>
    <property type="match status" value="1"/>
</dbReference>
<proteinExistence type="predicted"/>
<dbReference type="SUPFAM" id="SSF54909">
    <property type="entry name" value="Dimeric alpha+beta barrel"/>
    <property type="match status" value="1"/>
</dbReference>
<keyword evidence="6" id="KW-1185">Reference proteome</keyword>
<reference evidence="5 6" key="1">
    <citation type="submission" date="2016-10" db="EMBL/GenBank/DDBJ databases">
        <title>Complete Genome Sequence of Peptococcaceae strain DCMF.</title>
        <authorList>
            <person name="Edwards R.J."/>
            <person name="Holland S.I."/>
            <person name="Deshpande N.P."/>
            <person name="Wong Y.K."/>
            <person name="Ertan H."/>
            <person name="Manefield M."/>
            <person name="Russell T.L."/>
            <person name="Lee M.J."/>
        </authorList>
    </citation>
    <scope>NUCLEOTIDE SEQUENCE [LARGE SCALE GENOMIC DNA]</scope>
    <source>
        <strain evidence="5 6">DCMF</strain>
    </source>
</reference>
<dbReference type="PANTHER" id="PTHR30154:SF34">
    <property type="entry name" value="TRANSCRIPTIONAL REGULATOR AZLB"/>
    <property type="match status" value="1"/>
</dbReference>
<dbReference type="Gene3D" id="3.30.70.920">
    <property type="match status" value="1"/>
</dbReference>
<dbReference type="InterPro" id="IPR019885">
    <property type="entry name" value="Tscrpt_reg_HTH_AsnC-type_CS"/>
</dbReference>
<dbReference type="AlphaFoldDB" id="A0A3G1L1R1"/>
<feature type="domain" description="HTH asnC-type" evidence="4">
    <location>
        <begin position="1"/>
        <end position="45"/>
    </location>
</feature>
<name>A0A3G1L1R1_FORW1</name>
<organism evidence="5 6">
    <name type="scientific">Formimonas warabiya</name>
    <dbReference type="NCBI Taxonomy" id="1761012"/>
    <lineage>
        <taxon>Bacteria</taxon>
        <taxon>Bacillati</taxon>
        <taxon>Bacillota</taxon>
        <taxon>Clostridia</taxon>
        <taxon>Eubacteriales</taxon>
        <taxon>Peptococcaceae</taxon>
        <taxon>Candidatus Formimonas</taxon>
    </lineage>
</organism>
<evidence type="ECO:0000313" key="6">
    <source>
        <dbReference type="Proteomes" id="UP000323521"/>
    </source>
</evidence>
<dbReference type="Proteomes" id="UP000323521">
    <property type="component" value="Chromosome"/>
</dbReference>
<sequence>MSNAELGRIVGLSRAATRDRIQSMVDRGIIEQFTISVNPLKVGKEISVFFEVDVEPEKLVETAEILAKRHEVTNIYQMTGPSSLHCHGLLPDSSYLEAFTQKILYALPGIKNVQTHVLLRRFKSRTGIRI</sequence>
<dbReference type="InterPro" id="IPR036390">
    <property type="entry name" value="WH_DNA-bd_sf"/>
</dbReference>
<dbReference type="InterPro" id="IPR019888">
    <property type="entry name" value="Tscrpt_reg_AsnC-like"/>
</dbReference>
<evidence type="ECO:0000256" key="1">
    <source>
        <dbReference type="ARBA" id="ARBA00023015"/>
    </source>
</evidence>
<dbReference type="KEGG" id="fwa:DCMF_12750"/>
<dbReference type="Pfam" id="PF01037">
    <property type="entry name" value="AsnC_trans_reg"/>
    <property type="match status" value="1"/>
</dbReference>
<dbReference type="PROSITE" id="PS50956">
    <property type="entry name" value="HTH_ASNC_2"/>
    <property type="match status" value="1"/>
</dbReference>
<dbReference type="EMBL" id="CP017634">
    <property type="protein sequence ID" value="ATW28584.1"/>
    <property type="molecule type" value="Genomic_DNA"/>
</dbReference>
<keyword evidence="1" id="KW-0805">Transcription regulation</keyword>
<dbReference type="InterPro" id="IPR011008">
    <property type="entry name" value="Dimeric_a/b-barrel"/>
</dbReference>
<evidence type="ECO:0000259" key="4">
    <source>
        <dbReference type="PROSITE" id="PS50956"/>
    </source>
</evidence>
<dbReference type="Pfam" id="PF13412">
    <property type="entry name" value="HTH_24"/>
    <property type="match status" value="1"/>
</dbReference>
<dbReference type="GO" id="GO:0043565">
    <property type="term" value="F:sequence-specific DNA binding"/>
    <property type="evidence" value="ECO:0007669"/>
    <property type="project" value="InterPro"/>
</dbReference>
<gene>
    <name evidence="5" type="ORF">DCMF_12750</name>
</gene>
<keyword evidence="3" id="KW-0804">Transcription</keyword>
<dbReference type="GO" id="GO:0043200">
    <property type="term" value="P:response to amino acid"/>
    <property type="evidence" value="ECO:0007669"/>
    <property type="project" value="TreeGrafter"/>
</dbReference>
<dbReference type="InterPro" id="IPR036388">
    <property type="entry name" value="WH-like_DNA-bd_sf"/>
</dbReference>
<dbReference type="GO" id="GO:0005829">
    <property type="term" value="C:cytosol"/>
    <property type="evidence" value="ECO:0007669"/>
    <property type="project" value="TreeGrafter"/>
</dbReference>
<evidence type="ECO:0000256" key="2">
    <source>
        <dbReference type="ARBA" id="ARBA00023125"/>
    </source>
</evidence>
<keyword evidence="2" id="KW-0238">DNA-binding</keyword>
<dbReference type="Gene3D" id="1.10.10.10">
    <property type="entry name" value="Winged helix-like DNA-binding domain superfamily/Winged helix DNA-binding domain"/>
    <property type="match status" value="1"/>
</dbReference>
<dbReference type="InterPro" id="IPR019887">
    <property type="entry name" value="Tscrpt_reg_AsnC/Lrp_C"/>
</dbReference>
<evidence type="ECO:0000313" key="5">
    <source>
        <dbReference type="EMBL" id="ATW28584.1"/>
    </source>
</evidence>
<accession>A0A3G1L1R1</accession>
<protein>
    <recommendedName>
        <fullName evidence="4">HTH asnC-type domain-containing protein</fullName>
    </recommendedName>
</protein>
<dbReference type="SMART" id="SM00344">
    <property type="entry name" value="HTH_ASNC"/>
    <property type="match status" value="1"/>
</dbReference>
<dbReference type="PANTHER" id="PTHR30154">
    <property type="entry name" value="LEUCINE-RESPONSIVE REGULATORY PROTEIN"/>
    <property type="match status" value="1"/>
</dbReference>
<dbReference type="PROSITE" id="PS00519">
    <property type="entry name" value="HTH_ASNC_1"/>
    <property type="match status" value="1"/>
</dbReference>